<dbReference type="VEuPathDB" id="GiardiaDB:SS50377_27120"/>
<accession>V6LGW0</accession>
<dbReference type="EMBL" id="AUWU02000007">
    <property type="protein sequence ID" value="KAH0570828.1"/>
    <property type="molecule type" value="Genomic_DNA"/>
</dbReference>
<evidence type="ECO:0000313" key="2">
    <source>
        <dbReference type="EMBL" id="KAH0570828.1"/>
    </source>
</evidence>
<gene>
    <name evidence="1" type="ORF">SS50377_16487</name>
    <name evidence="2" type="ORF">SS50377_27120</name>
</gene>
<name>V6LGW0_9EUKA</name>
<reference evidence="2" key="2">
    <citation type="submission" date="2020-12" db="EMBL/GenBank/DDBJ databases">
        <title>New Spironucleus salmonicida genome in near-complete chromosomes.</title>
        <authorList>
            <person name="Xu F."/>
            <person name="Kurt Z."/>
            <person name="Jimenez-Gonzalez A."/>
            <person name="Astvaldsson A."/>
            <person name="Andersson J.O."/>
            <person name="Svard S.G."/>
        </authorList>
    </citation>
    <scope>NUCLEOTIDE SEQUENCE</scope>
    <source>
        <strain evidence="2">ATCC 50377</strain>
    </source>
</reference>
<protein>
    <submittedName>
        <fullName evidence="1">Uncharacterized protein</fullName>
    </submittedName>
</protein>
<reference evidence="1 2" key="1">
    <citation type="journal article" date="2014" name="PLoS Genet.">
        <title>The Genome of Spironucleus salmonicida Highlights a Fish Pathogen Adapted to Fluctuating Environments.</title>
        <authorList>
            <person name="Xu F."/>
            <person name="Jerlstrom-Hultqvist J."/>
            <person name="Einarsson E."/>
            <person name="Astvaldsson A."/>
            <person name="Svard S.G."/>
            <person name="Andersson J.O."/>
        </authorList>
    </citation>
    <scope>NUCLEOTIDE SEQUENCE</scope>
    <source>
        <strain evidence="2">ATCC 50377</strain>
    </source>
</reference>
<evidence type="ECO:0000313" key="1">
    <source>
        <dbReference type="EMBL" id="EST43752.1"/>
    </source>
</evidence>
<dbReference type="AlphaFoldDB" id="V6LGW0"/>
<dbReference type="EMBL" id="KI546134">
    <property type="protein sequence ID" value="EST43752.1"/>
    <property type="molecule type" value="Genomic_DNA"/>
</dbReference>
<organism evidence="1">
    <name type="scientific">Spironucleus salmonicida</name>
    <dbReference type="NCBI Taxonomy" id="348837"/>
    <lineage>
        <taxon>Eukaryota</taxon>
        <taxon>Metamonada</taxon>
        <taxon>Diplomonadida</taxon>
        <taxon>Hexamitidae</taxon>
        <taxon>Hexamitinae</taxon>
        <taxon>Spironucleus</taxon>
    </lineage>
</organism>
<proteinExistence type="predicted"/>
<dbReference type="Proteomes" id="UP000018208">
    <property type="component" value="Unassembled WGS sequence"/>
</dbReference>
<evidence type="ECO:0000313" key="3">
    <source>
        <dbReference type="Proteomes" id="UP000018208"/>
    </source>
</evidence>
<sequence>MSTSGAPSSSNAIFAQNMMATLLPACKPQFHFVLRKVVDFVVLQLQTDAEIPIAEYAASCSIDPAVFIAVQRRCLSHVDFDLLQFLV</sequence>
<keyword evidence="3" id="KW-1185">Reference proteome</keyword>